<feature type="transmembrane region" description="Helical" evidence="7">
    <location>
        <begin position="79"/>
        <end position="104"/>
    </location>
</feature>
<sequence length="315" mass="33852">MPVFAPIAKKVLSRLHQTRSAPADSLLPDQPSETEPTLFDDLPERERNVAIAKLHKLASQQPASPTTRLPAPCPRRLKWIAVAMLFLALGFIAFAVVTSLALAANADRETDLVAKLRMANTNLDRMKLLPDDSDWFFDFTKQDKYTFSPGGVINANAATFPATAGQGMTLAMLNLGPCSMLPPHFHPRASNFVVAISGTTQTYMIAENGARTVTEVLRAGQMTIFPTASVHTMMNIGCENAQLISALNSDDSGTTNLANTFFSLPANITNTIIGGGLGAQDIYGRVPAVGTGSSFGPNQCRAACAKQGKMLKREW</sequence>
<keyword evidence="10" id="KW-1185">Reference proteome</keyword>
<dbReference type="AlphaFoldDB" id="A0A1C1CFV1"/>
<evidence type="ECO:0000256" key="6">
    <source>
        <dbReference type="SAM" id="MobiDB-lite"/>
    </source>
</evidence>
<evidence type="ECO:0000313" key="9">
    <source>
        <dbReference type="EMBL" id="OCT47403.1"/>
    </source>
</evidence>
<dbReference type="Gene3D" id="2.60.120.10">
    <property type="entry name" value="Jelly Rolls"/>
    <property type="match status" value="1"/>
</dbReference>
<dbReference type="Proteomes" id="UP000094526">
    <property type="component" value="Unassembled WGS sequence"/>
</dbReference>
<gene>
    <name evidence="9" type="ORF">CLCR_03614</name>
</gene>
<keyword evidence="4" id="KW-0479">Metal-binding</keyword>
<dbReference type="VEuPathDB" id="FungiDB:CLCR_03614"/>
<dbReference type="GO" id="GO:0030145">
    <property type="term" value="F:manganese ion binding"/>
    <property type="evidence" value="ECO:0007669"/>
    <property type="project" value="InterPro"/>
</dbReference>
<dbReference type="InterPro" id="IPR006045">
    <property type="entry name" value="Cupin_1"/>
</dbReference>
<dbReference type="eggNOG" id="ENOG502SEUU">
    <property type="taxonomic scope" value="Eukaryota"/>
</dbReference>
<evidence type="ECO:0000256" key="1">
    <source>
        <dbReference type="ARBA" id="ARBA00004613"/>
    </source>
</evidence>
<feature type="region of interest" description="Disordered" evidence="6">
    <location>
        <begin position="19"/>
        <end position="38"/>
    </location>
</feature>
<reference evidence="10" key="1">
    <citation type="submission" date="2015-07" db="EMBL/GenBank/DDBJ databases">
        <authorList>
            <person name="Teixeira M.M."/>
            <person name="Souza R.C."/>
            <person name="Almeida L.G."/>
            <person name="Vicente V.A."/>
            <person name="de Hoog S."/>
            <person name="Bocca A.L."/>
            <person name="de Almeida S.R."/>
            <person name="Vasconcelos A.T."/>
            <person name="Felipe M.S."/>
        </authorList>
    </citation>
    <scope>NUCLEOTIDE SEQUENCE [LARGE SCALE GENOMIC DNA]</scope>
    <source>
        <strain evidence="10">KSF</strain>
    </source>
</reference>
<evidence type="ECO:0000256" key="7">
    <source>
        <dbReference type="SAM" id="Phobius"/>
    </source>
</evidence>
<keyword evidence="5" id="KW-0464">Manganese</keyword>
<name>A0A1C1CFV1_9EURO</name>
<evidence type="ECO:0000256" key="5">
    <source>
        <dbReference type="ARBA" id="ARBA00023211"/>
    </source>
</evidence>
<comment type="similarity">
    <text evidence="2">Belongs to the germin family.</text>
</comment>
<evidence type="ECO:0000256" key="3">
    <source>
        <dbReference type="ARBA" id="ARBA00022525"/>
    </source>
</evidence>
<dbReference type="InterPro" id="IPR001929">
    <property type="entry name" value="Germin"/>
</dbReference>
<dbReference type="SMART" id="SM00835">
    <property type="entry name" value="Cupin_1"/>
    <property type="match status" value="1"/>
</dbReference>
<dbReference type="VEuPathDB" id="FungiDB:G647_01974"/>
<evidence type="ECO:0000256" key="4">
    <source>
        <dbReference type="ARBA" id="ARBA00022723"/>
    </source>
</evidence>
<accession>A0A1C1CFV1</accession>
<keyword evidence="7" id="KW-0812">Transmembrane</keyword>
<dbReference type="EMBL" id="LGRB01000013">
    <property type="protein sequence ID" value="OCT47403.1"/>
    <property type="molecule type" value="Genomic_DNA"/>
</dbReference>
<keyword evidence="3" id="KW-0964">Secreted</keyword>
<dbReference type="OrthoDB" id="1921208at2759"/>
<keyword evidence="7" id="KW-0472">Membrane</keyword>
<proteinExistence type="inferred from homology"/>
<dbReference type="GO" id="GO:0005576">
    <property type="term" value="C:extracellular region"/>
    <property type="evidence" value="ECO:0007669"/>
    <property type="project" value="UniProtKB-SubCell"/>
</dbReference>
<comment type="subcellular location">
    <subcellularLocation>
        <location evidence="1">Secreted</location>
    </subcellularLocation>
</comment>
<dbReference type="InterPro" id="IPR014710">
    <property type="entry name" value="RmlC-like_jellyroll"/>
</dbReference>
<dbReference type="InterPro" id="IPR011051">
    <property type="entry name" value="RmlC_Cupin_sf"/>
</dbReference>
<dbReference type="Pfam" id="PF00190">
    <property type="entry name" value="Cupin_1"/>
    <property type="match status" value="1"/>
</dbReference>
<dbReference type="CDD" id="cd02241">
    <property type="entry name" value="cupin_OxOx"/>
    <property type="match status" value="1"/>
</dbReference>
<keyword evidence="7" id="KW-1133">Transmembrane helix</keyword>
<evidence type="ECO:0000256" key="2">
    <source>
        <dbReference type="ARBA" id="ARBA00007456"/>
    </source>
</evidence>
<dbReference type="PRINTS" id="PR00325">
    <property type="entry name" value="GERMIN"/>
</dbReference>
<dbReference type="SUPFAM" id="SSF51182">
    <property type="entry name" value="RmlC-like cupins"/>
    <property type="match status" value="1"/>
</dbReference>
<comment type="caution">
    <text evidence="9">The sequence shown here is derived from an EMBL/GenBank/DDBJ whole genome shotgun (WGS) entry which is preliminary data.</text>
</comment>
<evidence type="ECO:0000313" key="10">
    <source>
        <dbReference type="Proteomes" id="UP000094526"/>
    </source>
</evidence>
<feature type="domain" description="Cupin type-1" evidence="8">
    <location>
        <begin position="137"/>
        <end position="283"/>
    </location>
</feature>
<dbReference type="STRING" id="86049.A0A1C1CFV1"/>
<evidence type="ECO:0000259" key="8">
    <source>
        <dbReference type="SMART" id="SM00835"/>
    </source>
</evidence>
<protein>
    <submittedName>
        <fullName evidence="9">Spherulin-1A</fullName>
    </submittedName>
</protein>
<organism evidence="9 10">
    <name type="scientific">Cladophialophora carrionii</name>
    <dbReference type="NCBI Taxonomy" id="86049"/>
    <lineage>
        <taxon>Eukaryota</taxon>
        <taxon>Fungi</taxon>
        <taxon>Dikarya</taxon>
        <taxon>Ascomycota</taxon>
        <taxon>Pezizomycotina</taxon>
        <taxon>Eurotiomycetes</taxon>
        <taxon>Chaetothyriomycetidae</taxon>
        <taxon>Chaetothyriales</taxon>
        <taxon>Herpotrichiellaceae</taxon>
        <taxon>Cladophialophora</taxon>
    </lineage>
</organism>
<dbReference type="PANTHER" id="PTHR31238">
    <property type="entry name" value="GERMIN-LIKE PROTEIN SUBFAMILY 3 MEMBER 3"/>
    <property type="match status" value="1"/>
</dbReference>